<keyword evidence="3 4" id="KW-0288">FMN</keyword>
<reference evidence="7" key="1">
    <citation type="submission" date="2022-05" db="EMBL/GenBank/DDBJ databases">
        <authorList>
            <person name="Oliphant S.A."/>
            <person name="Watson-Haigh N.S."/>
            <person name="Sumby K.M."/>
            <person name="Gardner J.M."/>
            <person name="Jiranek V."/>
        </authorList>
    </citation>
    <scope>NUCLEOTIDE SEQUENCE</scope>
    <source>
        <strain evidence="7">KI16_H9</strain>
    </source>
</reference>
<dbReference type="PANTHER" id="PTHR14359:SF6">
    <property type="entry name" value="PHOSPHOPANTOTHENOYLCYSTEINE DECARBOXYLASE"/>
    <property type="match status" value="1"/>
</dbReference>
<dbReference type="EC" id="6.3.2.5" evidence="3"/>
<keyword evidence="3" id="KW-0511">Multifunctional enzyme</keyword>
<evidence type="ECO:0000256" key="4">
    <source>
        <dbReference type="RuleBase" id="RU364078"/>
    </source>
</evidence>
<dbReference type="InterPro" id="IPR035929">
    <property type="entry name" value="CoaB-like_sf"/>
</dbReference>
<evidence type="ECO:0000313" key="8">
    <source>
        <dbReference type="Proteomes" id="UP001056707"/>
    </source>
</evidence>
<feature type="binding site" evidence="3">
    <location>
        <position position="337"/>
    </location>
    <ligand>
        <name>CTP</name>
        <dbReference type="ChEBI" id="CHEBI:37563"/>
    </ligand>
</feature>
<feature type="binding site" evidence="3">
    <location>
        <begin position="304"/>
        <end position="307"/>
    </location>
    <ligand>
        <name>CTP</name>
        <dbReference type="ChEBI" id="CHEBI:37563"/>
    </ligand>
</feature>
<dbReference type="RefSeq" id="WP_252750185.1">
    <property type="nucleotide sequence ID" value="NZ_CP097116.1"/>
</dbReference>
<dbReference type="NCBIfam" id="TIGR00521">
    <property type="entry name" value="coaBC_dfp"/>
    <property type="match status" value="1"/>
</dbReference>
<gene>
    <name evidence="3 7" type="primary">coaBC</name>
    <name evidence="7" type="ORF">M3M35_01095</name>
</gene>
<comment type="catalytic activity">
    <reaction evidence="3 4">
        <text>N-[(R)-4-phosphopantothenoyl]-L-cysteine + H(+) = (R)-4'-phosphopantetheine + CO2</text>
        <dbReference type="Rhea" id="RHEA:16793"/>
        <dbReference type="ChEBI" id="CHEBI:15378"/>
        <dbReference type="ChEBI" id="CHEBI:16526"/>
        <dbReference type="ChEBI" id="CHEBI:59458"/>
        <dbReference type="ChEBI" id="CHEBI:61723"/>
        <dbReference type="EC" id="4.1.1.36"/>
    </reaction>
</comment>
<dbReference type="InterPro" id="IPR005252">
    <property type="entry name" value="CoaBC"/>
</dbReference>
<keyword evidence="8" id="KW-1185">Reference proteome</keyword>
<comment type="function">
    <text evidence="3">Catalyzes two sequential steps in the biosynthesis of coenzyme A. In the first step cysteine is conjugated to 4'-phosphopantothenate to form 4-phosphopantothenoylcysteine. In the second step the latter compound is decarboxylated to form 4'-phosphopantotheine.</text>
</comment>
<proteinExistence type="inferred from homology"/>
<comment type="function">
    <text evidence="4">Catalyzes two steps in the biosynthesis of coenzyme A. In the first step cysteine is conjugated to 4'-phosphopantothenate to form 4-phosphopantothenoylcysteine, in the latter compound is decarboxylated to form 4'-phosphopantotheine.</text>
</comment>
<dbReference type="SUPFAM" id="SSF52507">
    <property type="entry name" value="Homo-oligomeric flavin-containing Cys decarboxylases, HFCD"/>
    <property type="match status" value="1"/>
</dbReference>
<dbReference type="SUPFAM" id="SSF102645">
    <property type="entry name" value="CoaB-like"/>
    <property type="match status" value="1"/>
</dbReference>
<evidence type="ECO:0000256" key="1">
    <source>
        <dbReference type="ARBA" id="ARBA00022793"/>
    </source>
</evidence>
<keyword evidence="3" id="KW-0479">Metal-binding</keyword>
<keyword evidence="2 3" id="KW-0456">Lyase</keyword>
<dbReference type="InterPro" id="IPR003382">
    <property type="entry name" value="Flavoprotein"/>
</dbReference>
<dbReference type="GO" id="GO:0004633">
    <property type="term" value="F:phosphopantothenoylcysteine decarboxylase activity"/>
    <property type="evidence" value="ECO:0007669"/>
    <property type="project" value="UniProtKB-EC"/>
</dbReference>
<feature type="domain" description="DNA/pantothenate metabolism flavoprotein C-terminal" evidence="6">
    <location>
        <begin position="183"/>
        <end position="393"/>
    </location>
</feature>
<keyword evidence="1 3" id="KW-0210">Decarboxylase</keyword>
<dbReference type="EMBL" id="CP097116">
    <property type="protein sequence ID" value="USS85290.1"/>
    <property type="molecule type" value="Genomic_DNA"/>
</dbReference>
<evidence type="ECO:0000313" key="7">
    <source>
        <dbReference type="EMBL" id="USS85290.1"/>
    </source>
</evidence>
<protein>
    <recommendedName>
        <fullName evidence="3">Coenzyme A biosynthesis bifunctional protein CoaBC</fullName>
    </recommendedName>
    <alternativeName>
        <fullName evidence="3">DNA/pantothenate metabolism flavoprotein</fullName>
    </alternativeName>
    <alternativeName>
        <fullName evidence="3">Phosphopantothenoylcysteine synthetase/decarboxylase</fullName>
        <shortName evidence="3">PPCS-PPCDC</shortName>
    </alternativeName>
    <domain>
        <recommendedName>
            <fullName evidence="3">Phosphopantothenoylcysteine decarboxylase</fullName>
            <shortName evidence="3">PPC decarboxylase</shortName>
            <shortName evidence="3">PPC-DC</shortName>
            <ecNumber evidence="3">4.1.1.36</ecNumber>
        </recommendedName>
        <alternativeName>
            <fullName evidence="3">CoaC</fullName>
        </alternativeName>
    </domain>
    <domain>
        <recommendedName>
            <fullName evidence="3">Phosphopantothenate--cysteine ligase</fullName>
            <ecNumber evidence="3">6.3.2.5</ecNumber>
        </recommendedName>
        <alternativeName>
            <fullName evidence="3">CoaB</fullName>
        </alternativeName>
        <alternativeName>
            <fullName evidence="3">Phosphopantothenoylcysteine synthetase</fullName>
            <shortName evidence="3">PPC synthetase</shortName>
            <shortName evidence="3">PPC-S</shortName>
        </alternativeName>
    </domain>
</protein>
<comment type="caution">
    <text evidence="3">Lacks conserved residue(s) required for the propagation of feature annotation.</text>
</comment>
<feature type="region of interest" description="Phosphopantothenate--cysteine ligase" evidence="3">
    <location>
        <begin position="188"/>
        <end position="398"/>
    </location>
</feature>
<evidence type="ECO:0000259" key="6">
    <source>
        <dbReference type="Pfam" id="PF04127"/>
    </source>
</evidence>
<dbReference type="InterPro" id="IPR036551">
    <property type="entry name" value="Flavin_trans-like"/>
</dbReference>
<comment type="catalytic activity">
    <reaction evidence="3 4">
        <text>(R)-4'-phosphopantothenate + L-cysteine + CTP = N-[(R)-4-phosphopantothenoyl]-L-cysteine + CMP + diphosphate + H(+)</text>
        <dbReference type="Rhea" id="RHEA:19397"/>
        <dbReference type="ChEBI" id="CHEBI:10986"/>
        <dbReference type="ChEBI" id="CHEBI:15378"/>
        <dbReference type="ChEBI" id="CHEBI:33019"/>
        <dbReference type="ChEBI" id="CHEBI:35235"/>
        <dbReference type="ChEBI" id="CHEBI:37563"/>
        <dbReference type="ChEBI" id="CHEBI:59458"/>
        <dbReference type="ChEBI" id="CHEBI:60377"/>
        <dbReference type="EC" id="6.3.2.5"/>
    </reaction>
</comment>
<keyword evidence="3" id="KW-0460">Magnesium</keyword>
<organism evidence="7 8">
    <name type="scientific">Fructilactobacillus myrtifloralis</name>
    <dbReference type="NCBI Taxonomy" id="2940301"/>
    <lineage>
        <taxon>Bacteria</taxon>
        <taxon>Bacillati</taxon>
        <taxon>Bacillota</taxon>
        <taxon>Bacilli</taxon>
        <taxon>Lactobacillales</taxon>
        <taxon>Lactobacillaceae</taxon>
        <taxon>Fructilactobacillus</taxon>
    </lineage>
</organism>
<keyword evidence="3 4" id="KW-0285">Flavoprotein</keyword>
<feature type="region of interest" description="Phosphopantothenoylcysteine decarboxylase" evidence="3">
    <location>
        <begin position="1"/>
        <end position="187"/>
    </location>
</feature>
<comment type="similarity">
    <text evidence="3 4">In the C-terminal section; belongs to the PPC synthetase family.</text>
</comment>
<dbReference type="InterPro" id="IPR007085">
    <property type="entry name" value="DNA/pantothenate-metab_flavo_C"/>
</dbReference>
<dbReference type="GO" id="GO:0004632">
    <property type="term" value="F:phosphopantothenate--cysteine ligase activity"/>
    <property type="evidence" value="ECO:0007669"/>
    <property type="project" value="UniProtKB-EC"/>
</dbReference>
<dbReference type="PANTHER" id="PTHR14359">
    <property type="entry name" value="HOMO-OLIGOMERIC FLAVIN CONTAINING CYS DECARBOXYLASE FAMILY"/>
    <property type="match status" value="1"/>
</dbReference>
<evidence type="ECO:0000256" key="3">
    <source>
        <dbReference type="HAMAP-Rule" id="MF_02225"/>
    </source>
</evidence>
<comment type="similarity">
    <text evidence="3 4">In the N-terminal section; belongs to the HFCD (homo-oligomeric flavin containing Cys decarboxylase) superfamily.</text>
</comment>
<feature type="domain" description="Flavoprotein" evidence="5">
    <location>
        <begin position="5"/>
        <end position="173"/>
    </location>
</feature>
<comment type="pathway">
    <text evidence="3 4">Cofactor biosynthesis; coenzyme A biosynthesis; CoA from (R)-pantothenate: step 2/5.</text>
</comment>
<dbReference type="Gene3D" id="3.40.50.10300">
    <property type="entry name" value="CoaB-like"/>
    <property type="match status" value="1"/>
</dbReference>
<comment type="cofactor">
    <cofactor evidence="3">
        <name>FMN</name>
        <dbReference type="ChEBI" id="CHEBI:58210"/>
    </cofactor>
    <text evidence="3">Binds 1 FMN per subunit.</text>
</comment>
<dbReference type="Gene3D" id="3.40.50.1950">
    <property type="entry name" value="Flavin prenyltransferase-like"/>
    <property type="match status" value="1"/>
</dbReference>
<evidence type="ECO:0000259" key="5">
    <source>
        <dbReference type="Pfam" id="PF02441"/>
    </source>
</evidence>
<dbReference type="EC" id="4.1.1.36" evidence="3"/>
<evidence type="ECO:0000256" key="2">
    <source>
        <dbReference type="ARBA" id="ARBA00023239"/>
    </source>
</evidence>
<comment type="pathway">
    <text evidence="3 4">Cofactor biosynthesis; coenzyme A biosynthesis; CoA from (R)-pantothenate: step 3/5.</text>
</comment>
<feature type="binding site" evidence="3">
    <location>
        <position position="323"/>
    </location>
    <ligand>
        <name>CTP</name>
        <dbReference type="ChEBI" id="CHEBI:37563"/>
    </ligand>
</feature>
<sequence>MNGEKITLYVTGSIAAYKAVSLLRLCQKAGADVRVVMTEAATRFVTPQTFAALSGHSVLTDASAAHLETIAHVELAQWGTYHVVAPASADFIAKSAAGIADSVALTTYLAARGPKLVVPAMNDGMWDNPATRRNITQLRQDGQQVLDPATGLLAEGYAAKGRMAEPEVIMTALQQLQGQPQDWAGKHLLVTAGGTQEDLDPVRYLSNRSSGKMGYALANAASQRGAQVTLLSANVNLPTPTGVKVIPVRTAADLKDQLQQLFPTVDGLLMAAAVSDFRPVQVAEHKLKKTADGEEITLRFQQNPDLLKLVAAHKRPNQVVVGFAAETHDWRQNALHKLAAKQADYIVLNDVSNPAIGFNSDDNQVTIFGADGFQEQTPVETKDAIADHILTVINPKDH</sequence>
<dbReference type="HAMAP" id="MF_02225">
    <property type="entry name" value="CoaBC"/>
    <property type="match status" value="1"/>
</dbReference>
<accession>A0ABY5BNN6</accession>
<feature type="binding site" evidence="3">
    <location>
        <position position="276"/>
    </location>
    <ligand>
        <name>CTP</name>
        <dbReference type="ChEBI" id="CHEBI:37563"/>
    </ligand>
</feature>
<dbReference type="Pfam" id="PF04127">
    <property type="entry name" value="DFP"/>
    <property type="match status" value="1"/>
</dbReference>
<feature type="binding site" evidence="3">
    <location>
        <position position="286"/>
    </location>
    <ligand>
        <name>CTP</name>
        <dbReference type="ChEBI" id="CHEBI:37563"/>
    </ligand>
</feature>
<feature type="binding site" evidence="3">
    <location>
        <position position="341"/>
    </location>
    <ligand>
        <name>CTP</name>
        <dbReference type="ChEBI" id="CHEBI:37563"/>
    </ligand>
</feature>
<keyword evidence="3 4" id="KW-0436">Ligase</keyword>
<dbReference type="Pfam" id="PF02441">
    <property type="entry name" value="Flavoprotein"/>
    <property type="match status" value="1"/>
</dbReference>
<name>A0ABY5BNN6_9LACO</name>
<dbReference type="Proteomes" id="UP001056707">
    <property type="component" value="Chromosome"/>
</dbReference>
<comment type="cofactor">
    <cofactor evidence="3">
        <name>Mg(2+)</name>
        <dbReference type="ChEBI" id="CHEBI:18420"/>
    </cofactor>
</comment>